<reference evidence="3" key="1">
    <citation type="journal article" date="2022" name="Int. J. Mol. Sci.">
        <title>Draft Genome of Tanacetum Coccineum: Genomic Comparison of Closely Related Tanacetum-Family Plants.</title>
        <authorList>
            <person name="Yamashiro T."/>
            <person name="Shiraishi A."/>
            <person name="Nakayama K."/>
            <person name="Satake H."/>
        </authorList>
    </citation>
    <scope>NUCLEOTIDE SEQUENCE</scope>
</reference>
<dbReference type="Proteomes" id="UP001151760">
    <property type="component" value="Unassembled WGS sequence"/>
</dbReference>
<comment type="caution">
    <text evidence="3">The sequence shown here is derived from an EMBL/GenBank/DDBJ whole genome shotgun (WGS) entry which is preliminary data.</text>
</comment>
<protein>
    <submittedName>
        <fullName evidence="3">RNA-directed DNA polymerase, eukaryota, reverse transcriptase zinc-binding domain protein</fullName>
    </submittedName>
</protein>
<organism evidence="3 4">
    <name type="scientific">Tanacetum coccineum</name>
    <dbReference type="NCBI Taxonomy" id="301880"/>
    <lineage>
        <taxon>Eukaryota</taxon>
        <taxon>Viridiplantae</taxon>
        <taxon>Streptophyta</taxon>
        <taxon>Embryophyta</taxon>
        <taxon>Tracheophyta</taxon>
        <taxon>Spermatophyta</taxon>
        <taxon>Magnoliopsida</taxon>
        <taxon>eudicotyledons</taxon>
        <taxon>Gunneridae</taxon>
        <taxon>Pentapetalae</taxon>
        <taxon>asterids</taxon>
        <taxon>campanulids</taxon>
        <taxon>Asterales</taxon>
        <taxon>Asteraceae</taxon>
        <taxon>Asteroideae</taxon>
        <taxon>Anthemideae</taxon>
        <taxon>Anthemidinae</taxon>
        <taxon>Tanacetum</taxon>
    </lineage>
</organism>
<reference evidence="3" key="2">
    <citation type="submission" date="2022-01" db="EMBL/GenBank/DDBJ databases">
        <authorList>
            <person name="Yamashiro T."/>
            <person name="Shiraishi A."/>
            <person name="Satake H."/>
            <person name="Nakayama K."/>
        </authorList>
    </citation>
    <scope>NUCLEOTIDE SEQUENCE</scope>
</reference>
<proteinExistence type="predicted"/>
<dbReference type="SUPFAM" id="SSF53098">
    <property type="entry name" value="Ribonuclease H-like"/>
    <property type="match status" value="1"/>
</dbReference>
<name>A0ABQ5GCK0_9ASTR</name>
<keyword evidence="3" id="KW-0808">Transferase</keyword>
<dbReference type="PANTHER" id="PTHR32166:SF123">
    <property type="entry name" value="BED-TYPE DOMAIN-CONTAINING PROTEIN"/>
    <property type="match status" value="1"/>
</dbReference>
<evidence type="ECO:0000259" key="2">
    <source>
        <dbReference type="Pfam" id="PF13966"/>
    </source>
</evidence>
<keyword evidence="3" id="KW-0548">Nucleotidyltransferase</keyword>
<evidence type="ECO:0000259" key="1">
    <source>
        <dbReference type="Pfam" id="PF04937"/>
    </source>
</evidence>
<dbReference type="Pfam" id="PF04937">
    <property type="entry name" value="DUF659"/>
    <property type="match status" value="1"/>
</dbReference>
<dbReference type="GO" id="GO:0003964">
    <property type="term" value="F:RNA-directed DNA polymerase activity"/>
    <property type="evidence" value="ECO:0007669"/>
    <property type="project" value="UniProtKB-KW"/>
</dbReference>
<gene>
    <name evidence="3" type="ORF">Tco_1032085</name>
</gene>
<dbReference type="Pfam" id="PF13966">
    <property type="entry name" value="zf-RVT"/>
    <property type="match status" value="1"/>
</dbReference>
<dbReference type="InterPro" id="IPR026960">
    <property type="entry name" value="RVT-Znf"/>
</dbReference>
<keyword evidence="3" id="KW-0695">RNA-directed DNA polymerase</keyword>
<dbReference type="EMBL" id="BQNB010018292">
    <property type="protein sequence ID" value="GJT72799.1"/>
    <property type="molecule type" value="Genomic_DNA"/>
</dbReference>
<feature type="domain" description="DUF659" evidence="1">
    <location>
        <begin position="265"/>
        <end position="316"/>
    </location>
</feature>
<evidence type="ECO:0000313" key="3">
    <source>
        <dbReference type="EMBL" id="GJT72799.1"/>
    </source>
</evidence>
<dbReference type="InterPro" id="IPR007021">
    <property type="entry name" value="DUF659"/>
</dbReference>
<keyword evidence="4" id="KW-1185">Reference proteome</keyword>
<dbReference type="PANTHER" id="PTHR32166">
    <property type="entry name" value="OSJNBA0013A04.12 PROTEIN"/>
    <property type="match status" value="1"/>
</dbReference>
<accession>A0ABQ5GCK0</accession>
<sequence length="424" mass="49362">MDRWSWSLCGHGNYSVKSAREYIDQQVLISSSTPTRWSKLIPIKLNIFMWRLALDKLPTRNNLAKRGIIAPCSLCPICRMDIESRDHLFFRCPMAFDLIRLFSRWWSLQIPSLLDYTAWEAWIAGLRLKKLQKLVLEASFSSLWWHIWVFRNAYLFSDKKPLKGLIFDNFVSQTYDWVSNSYVSVCTDCPEHVQEELRSYQLQREIARAEMEMNAGQYVDCDDEVVELEPAKVSKRSKFPPRKKAKQKGPVDVFFSPNPEVAVRKEVGDENVVQIITDNASAYVKAGSMIEATRKHIYWTPCATHCLDLMLEDNGKKIPKDAKGKRMQAYFLKESFRKNIVYTLKLTGPLVNVLRMVDGERKPAMGYVYKAMDKAKDAIQNSFPNREDLYEKTIGIIDHREDLYEKTIEIIVVEFMSYVFGVKR</sequence>
<evidence type="ECO:0000313" key="4">
    <source>
        <dbReference type="Proteomes" id="UP001151760"/>
    </source>
</evidence>
<dbReference type="InterPro" id="IPR012337">
    <property type="entry name" value="RNaseH-like_sf"/>
</dbReference>
<feature type="domain" description="Reverse transcriptase zinc-binding" evidence="2">
    <location>
        <begin position="14"/>
        <end position="95"/>
    </location>
</feature>